<dbReference type="Gene3D" id="3.30.497.10">
    <property type="entry name" value="Antithrombin, subunit I, domain 2"/>
    <property type="match status" value="1"/>
</dbReference>
<reference evidence="2 3" key="1">
    <citation type="submission" date="2019-02" db="EMBL/GenBank/DDBJ databases">
        <title>Deep-cultivation of Planctomycetes and their phenomic and genomic characterization uncovers novel biology.</title>
        <authorList>
            <person name="Wiegand S."/>
            <person name="Jogler M."/>
            <person name="Boedeker C."/>
            <person name="Pinto D."/>
            <person name="Vollmers J."/>
            <person name="Rivas-Marin E."/>
            <person name="Kohn T."/>
            <person name="Peeters S.H."/>
            <person name="Heuer A."/>
            <person name="Rast P."/>
            <person name="Oberbeckmann S."/>
            <person name="Bunk B."/>
            <person name="Jeske O."/>
            <person name="Meyerdierks A."/>
            <person name="Storesund J.E."/>
            <person name="Kallscheuer N."/>
            <person name="Luecker S."/>
            <person name="Lage O.M."/>
            <person name="Pohl T."/>
            <person name="Merkel B.J."/>
            <person name="Hornburger P."/>
            <person name="Mueller R.-W."/>
            <person name="Bruemmer F."/>
            <person name="Labrenz M."/>
            <person name="Spormann A.M."/>
            <person name="Op den Camp H."/>
            <person name="Overmann J."/>
            <person name="Amann R."/>
            <person name="Jetten M.S.M."/>
            <person name="Mascher T."/>
            <person name="Medema M.H."/>
            <person name="Devos D.P."/>
            <person name="Kaster A.-K."/>
            <person name="Ovreas L."/>
            <person name="Rohde M."/>
            <person name="Galperin M.Y."/>
            <person name="Jogler C."/>
        </authorList>
    </citation>
    <scope>NUCLEOTIDE SEQUENCE [LARGE SCALE GENOMIC DNA]</scope>
    <source>
        <strain evidence="2 3">ElP</strain>
        <plasmid evidence="3">pelp_1</plasmid>
    </source>
</reference>
<dbReference type="PANTHER" id="PTHR11461">
    <property type="entry name" value="SERINE PROTEASE INHIBITOR, SERPIN"/>
    <property type="match status" value="1"/>
</dbReference>
<dbReference type="OrthoDB" id="9764871at2"/>
<sequence length="84" mass="9650">MADVLHFPLPQSELHGAFSDLVAAMDPEGNDRLEVANRLWGQRGYDFQDDFLALIRDRYGAELGQVDFARETDQARRRINDWVA</sequence>
<proteinExistence type="predicted"/>
<evidence type="ECO:0000259" key="1">
    <source>
        <dbReference type="Pfam" id="PF00079"/>
    </source>
</evidence>
<dbReference type="InterPro" id="IPR036186">
    <property type="entry name" value="Serpin_sf"/>
</dbReference>
<dbReference type="Pfam" id="PF00079">
    <property type="entry name" value="Serpin"/>
    <property type="match status" value="1"/>
</dbReference>
<geneLocation type="plasmid" evidence="3">
    <name>pelp_1</name>
</geneLocation>
<feature type="domain" description="Serpin" evidence="1">
    <location>
        <begin position="1"/>
        <end position="84"/>
    </location>
</feature>
<dbReference type="SUPFAM" id="SSF56574">
    <property type="entry name" value="Serpins"/>
    <property type="match status" value="1"/>
</dbReference>
<dbReference type="InterPro" id="IPR000215">
    <property type="entry name" value="Serpin_fam"/>
</dbReference>
<dbReference type="EMBL" id="CP036427">
    <property type="protein sequence ID" value="QDV39263.1"/>
    <property type="molecule type" value="Genomic_DNA"/>
</dbReference>
<dbReference type="InterPro" id="IPR042178">
    <property type="entry name" value="Serpin_sf_1"/>
</dbReference>
<dbReference type="GO" id="GO:0004867">
    <property type="term" value="F:serine-type endopeptidase inhibitor activity"/>
    <property type="evidence" value="ECO:0007669"/>
    <property type="project" value="InterPro"/>
</dbReference>
<dbReference type="KEGG" id="tpla:ElP_72270"/>
<dbReference type="PANTHER" id="PTHR11461:SF211">
    <property type="entry name" value="GH10112P-RELATED"/>
    <property type="match status" value="1"/>
</dbReference>
<dbReference type="AlphaFoldDB" id="A0A518HEI9"/>
<gene>
    <name evidence="2" type="ORF">ElP_72270</name>
</gene>
<keyword evidence="2" id="KW-0614">Plasmid</keyword>
<dbReference type="GO" id="GO:0005615">
    <property type="term" value="C:extracellular space"/>
    <property type="evidence" value="ECO:0007669"/>
    <property type="project" value="InterPro"/>
</dbReference>
<name>A0A518HEI9_9BACT</name>
<evidence type="ECO:0000313" key="3">
    <source>
        <dbReference type="Proteomes" id="UP000317835"/>
    </source>
</evidence>
<evidence type="ECO:0000313" key="2">
    <source>
        <dbReference type="EMBL" id="QDV39263.1"/>
    </source>
</evidence>
<accession>A0A518HEI9</accession>
<dbReference type="Proteomes" id="UP000317835">
    <property type="component" value="Plasmid pElP_1"/>
</dbReference>
<dbReference type="InterPro" id="IPR023796">
    <property type="entry name" value="Serpin_dom"/>
</dbReference>
<organism evidence="2 3">
    <name type="scientific">Tautonia plasticadhaerens</name>
    <dbReference type="NCBI Taxonomy" id="2527974"/>
    <lineage>
        <taxon>Bacteria</taxon>
        <taxon>Pseudomonadati</taxon>
        <taxon>Planctomycetota</taxon>
        <taxon>Planctomycetia</taxon>
        <taxon>Isosphaerales</taxon>
        <taxon>Isosphaeraceae</taxon>
        <taxon>Tautonia</taxon>
    </lineage>
</organism>
<protein>
    <submittedName>
        <fullName evidence="2">Serpin (Serine protease inhibitor)</fullName>
    </submittedName>
</protein>
<keyword evidence="3" id="KW-1185">Reference proteome</keyword>